<dbReference type="GO" id="GO:0004376">
    <property type="term" value="F:GPI mannosyltransferase activity"/>
    <property type="evidence" value="ECO:0007669"/>
    <property type="project" value="InterPro"/>
</dbReference>
<sequence>MRNSKRTSSFSLFPNSISAVYIYGTILRFLMLTIGLYMDNYCSTTYTDIDYNVFTDASKFGSEFINETYLYHITRKDHRHNFSIWFLTIYQNFNSNSSRLFGLLSFLPQVTSITAIGIAFGKDLCFAAFCQTFAFVAFNKVCTAQAIYLYYANLFENMVQVIKNQSINQTISNNFQRNKIQ</sequence>
<evidence type="ECO:0000256" key="5">
    <source>
        <dbReference type="ARBA" id="ARBA00022502"/>
    </source>
</evidence>
<evidence type="ECO:0000256" key="1">
    <source>
        <dbReference type="ARBA" id="ARBA00004477"/>
    </source>
</evidence>
<dbReference type="OrthoDB" id="1741594at2759"/>
<evidence type="ECO:0000256" key="10">
    <source>
        <dbReference type="ARBA" id="ARBA00022989"/>
    </source>
</evidence>
<evidence type="ECO:0000256" key="8">
    <source>
        <dbReference type="ARBA" id="ARBA00022692"/>
    </source>
</evidence>
<organism evidence="14 15">
    <name type="scientific">Smittium culicis</name>
    <dbReference type="NCBI Taxonomy" id="133412"/>
    <lineage>
        <taxon>Eukaryota</taxon>
        <taxon>Fungi</taxon>
        <taxon>Fungi incertae sedis</taxon>
        <taxon>Zoopagomycota</taxon>
        <taxon>Kickxellomycotina</taxon>
        <taxon>Harpellomycetes</taxon>
        <taxon>Harpellales</taxon>
        <taxon>Legeriomycetaceae</taxon>
        <taxon>Smittium</taxon>
    </lineage>
</organism>
<dbReference type="PANTHER" id="PTHR12886">
    <property type="entry name" value="PIG-M MANNOSYLTRANSFERASE"/>
    <property type="match status" value="1"/>
</dbReference>
<accession>A0A1R1YJW6</accession>
<comment type="pathway">
    <text evidence="2 13">Glycolipid biosynthesis; glycosylphosphatidylinositol-anchor biosynthesis.</text>
</comment>
<evidence type="ECO:0000313" key="14">
    <source>
        <dbReference type="EMBL" id="OMJ27198.1"/>
    </source>
</evidence>
<reference evidence="15" key="1">
    <citation type="submission" date="2017-01" db="EMBL/GenBank/DDBJ databases">
        <authorList>
            <person name="Wang Y."/>
            <person name="White M."/>
            <person name="Kvist S."/>
            <person name="Moncalvo J.-M."/>
        </authorList>
    </citation>
    <scope>NUCLEOTIDE SEQUENCE [LARGE SCALE GENOMIC DNA]</scope>
    <source>
        <strain evidence="15">ID-206-W2</strain>
    </source>
</reference>
<comment type="caution">
    <text evidence="14">The sequence shown here is derived from an EMBL/GenBank/DDBJ whole genome shotgun (WGS) entry which is preliminary data.</text>
</comment>
<dbReference type="GO" id="GO:0051751">
    <property type="term" value="F:alpha-1,4-mannosyltransferase activity"/>
    <property type="evidence" value="ECO:0007669"/>
    <property type="project" value="InterPro"/>
</dbReference>
<dbReference type="GO" id="GO:1990529">
    <property type="term" value="C:glycosylphosphatidylinositol-mannosyltransferase I complex"/>
    <property type="evidence" value="ECO:0007669"/>
    <property type="project" value="TreeGrafter"/>
</dbReference>
<name>A0A1R1YJW6_9FUNG</name>
<proteinExistence type="inferred from homology"/>
<evidence type="ECO:0000256" key="9">
    <source>
        <dbReference type="ARBA" id="ARBA00022824"/>
    </source>
</evidence>
<keyword evidence="11 13" id="KW-0472">Membrane</keyword>
<evidence type="ECO:0000313" key="15">
    <source>
        <dbReference type="Proteomes" id="UP000187429"/>
    </source>
</evidence>
<keyword evidence="5 13" id="KW-0337">GPI-anchor biosynthesis</keyword>
<dbReference type="Pfam" id="PF05007">
    <property type="entry name" value="Mannosyl_trans"/>
    <property type="match status" value="1"/>
</dbReference>
<evidence type="ECO:0000256" key="11">
    <source>
        <dbReference type="ARBA" id="ARBA00023136"/>
    </source>
</evidence>
<dbReference type="Proteomes" id="UP000187429">
    <property type="component" value="Unassembled WGS sequence"/>
</dbReference>
<comment type="subcellular location">
    <subcellularLocation>
        <location evidence="1 13">Endoplasmic reticulum membrane</location>
        <topology evidence="1 13">Multi-pass membrane protein</topology>
    </subcellularLocation>
</comment>
<evidence type="ECO:0000256" key="4">
    <source>
        <dbReference type="ARBA" id="ARBA00013797"/>
    </source>
</evidence>
<gene>
    <name evidence="14" type="ORF">AYI69_g3374</name>
</gene>
<protein>
    <recommendedName>
        <fullName evidence="4 13">GPI mannosyltransferase 1</fullName>
        <ecNumber evidence="13">2.4.1.-</ecNumber>
    </recommendedName>
    <alternativeName>
        <fullName evidence="13">GPI mannosyltransferase I</fullName>
    </alternativeName>
</protein>
<dbReference type="PANTHER" id="PTHR12886:SF0">
    <property type="entry name" value="GPI MANNOSYLTRANSFERASE 1"/>
    <property type="match status" value="1"/>
</dbReference>
<keyword evidence="7 13" id="KW-0808">Transferase</keyword>
<feature type="transmembrane region" description="Helical" evidence="13">
    <location>
        <begin position="20"/>
        <end position="38"/>
    </location>
</feature>
<dbReference type="InterPro" id="IPR007704">
    <property type="entry name" value="PIG-M"/>
</dbReference>
<dbReference type="UniPathway" id="UPA00196"/>
<dbReference type="AlphaFoldDB" id="A0A1R1YJW6"/>
<keyword evidence="6 13" id="KW-0328">Glycosyltransferase</keyword>
<evidence type="ECO:0000256" key="6">
    <source>
        <dbReference type="ARBA" id="ARBA00022676"/>
    </source>
</evidence>
<keyword evidence="9 13" id="KW-0256">Endoplasmic reticulum</keyword>
<evidence type="ECO:0000256" key="7">
    <source>
        <dbReference type="ARBA" id="ARBA00022679"/>
    </source>
</evidence>
<evidence type="ECO:0000256" key="13">
    <source>
        <dbReference type="RuleBase" id="RU365064"/>
    </source>
</evidence>
<feature type="transmembrane region" description="Helical" evidence="13">
    <location>
        <begin position="100"/>
        <end position="120"/>
    </location>
</feature>
<keyword evidence="8 13" id="KW-0812">Transmembrane</keyword>
<dbReference type="GO" id="GO:0005789">
    <property type="term" value="C:endoplasmic reticulum membrane"/>
    <property type="evidence" value="ECO:0007669"/>
    <property type="project" value="UniProtKB-SubCell"/>
</dbReference>
<dbReference type="EMBL" id="LSSM01001122">
    <property type="protein sequence ID" value="OMJ27198.1"/>
    <property type="molecule type" value="Genomic_DNA"/>
</dbReference>
<keyword evidence="10 13" id="KW-1133">Transmembrane helix</keyword>
<comment type="function">
    <text evidence="12 13">Mannosyltransferase involved in glycosylphosphatidylinositol-anchor biosynthesis. Transfers the first alpha-1,4-mannose to GlcN-acyl-PI during GPI precursor assembly. Required for cell wall integrity.</text>
</comment>
<comment type="similarity">
    <text evidence="3 13">Belongs to the PIGM family.</text>
</comment>
<dbReference type="GO" id="GO:0006506">
    <property type="term" value="P:GPI anchor biosynthetic process"/>
    <property type="evidence" value="ECO:0007669"/>
    <property type="project" value="UniProtKB-UniPathway"/>
</dbReference>
<evidence type="ECO:0000256" key="12">
    <source>
        <dbReference type="ARBA" id="ARBA00025399"/>
    </source>
</evidence>
<keyword evidence="15" id="KW-1185">Reference proteome</keyword>
<evidence type="ECO:0000256" key="2">
    <source>
        <dbReference type="ARBA" id="ARBA00004687"/>
    </source>
</evidence>
<evidence type="ECO:0000256" key="3">
    <source>
        <dbReference type="ARBA" id="ARBA00011071"/>
    </source>
</evidence>
<comment type="caution">
    <text evidence="13">Lacks conserved residue(s) required for the propagation of feature annotation.</text>
</comment>
<dbReference type="EC" id="2.4.1.-" evidence="13"/>
<feature type="transmembrane region" description="Helical" evidence="13">
    <location>
        <begin position="132"/>
        <end position="151"/>
    </location>
</feature>